<protein>
    <recommendedName>
        <fullName evidence="4">Myb/SANT-like domain-containing protein</fullName>
    </recommendedName>
</protein>
<evidence type="ECO:0000313" key="3">
    <source>
        <dbReference type="Proteomes" id="UP000298416"/>
    </source>
</evidence>
<dbReference type="AlphaFoldDB" id="A0A8X8WSQ9"/>
<name>A0A8X8WSQ9_SALSN</name>
<comment type="caution">
    <text evidence="2">The sequence shown here is derived from an EMBL/GenBank/DDBJ whole genome shotgun (WGS) entry which is preliminary data.</text>
</comment>
<evidence type="ECO:0000313" key="2">
    <source>
        <dbReference type="EMBL" id="KAG6401160.1"/>
    </source>
</evidence>
<evidence type="ECO:0008006" key="4">
    <source>
        <dbReference type="Google" id="ProtNLM"/>
    </source>
</evidence>
<feature type="region of interest" description="Disordered" evidence="1">
    <location>
        <begin position="16"/>
        <end position="35"/>
    </location>
</feature>
<dbReference type="PANTHER" id="PTHR46250:SF15">
    <property type="entry name" value="OS01G0523800 PROTEIN"/>
    <property type="match status" value="1"/>
</dbReference>
<feature type="region of interest" description="Disordered" evidence="1">
    <location>
        <begin position="162"/>
        <end position="195"/>
    </location>
</feature>
<dbReference type="Proteomes" id="UP000298416">
    <property type="component" value="Unassembled WGS sequence"/>
</dbReference>
<reference evidence="2" key="2">
    <citation type="submission" date="2020-08" db="EMBL/GenBank/DDBJ databases">
        <title>Plant Genome Project.</title>
        <authorList>
            <person name="Zhang R.-G."/>
        </authorList>
    </citation>
    <scope>NUCLEOTIDE SEQUENCE</scope>
    <source>
        <strain evidence="2">Huo1</strain>
        <tissue evidence="2">Leaf</tissue>
    </source>
</reference>
<accession>A0A8X8WSQ9</accession>
<sequence length="288" mass="32933">MNGGYYGMNSFEKNLETQDSSGLGPSMRARGDRTRRSWSAREEEVLMWTLKDLVARGWKSDNGFHSGYLTRIEEVLNKEFPKSGIKELLMSILRYRDPNARGMRHRSWPLYDDWKLVFGKDRASRSVAEDTHDAHDSFARQTQSQLHDEGLEFPFGAEEFSAANPYPEQGPAATPDESTGQSLQGSMQINTRGKKRKAATDNIGLIQILGRMQDDIIERLDKLTKRIGFEFDASKARNEVVDILSAMPELTLVQQIDVTEIILEKVERFEHFMRLAEGSRELEKYGHI</sequence>
<feature type="compositionally biased region" description="Polar residues" evidence="1">
    <location>
        <begin position="176"/>
        <end position="191"/>
    </location>
</feature>
<gene>
    <name evidence="2" type="ORF">SASPL_138006</name>
</gene>
<reference evidence="2" key="1">
    <citation type="submission" date="2018-01" db="EMBL/GenBank/DDBJ databases">
        <authorList>
            <person name="Mao J.F."/>
        </authorList>
    </citation>
    <scope>NUCLEOTIDE SEQUENCE</scope>
    <source>
        <strain evidence="2">Huo1</strain>
        <tissue evidence="2">Leaf</tissue>
    </source>
</reference>
<organism evidence="2">
    <name type="scientific">Salvia splendens</name>
    <name type="common">Scarlet sage</name>
    <dbReference type="NCBI Taxonomy" id="180675"/>
    <lineage>
        <taxon>Eukaryota</taxon>
        <taxon>Viridiplantae</taxon>
        <taxon>Streptophyta</taxon>
        <taxon>Embryophyta</taxon>
        <taxon>Tracheophyta</taxon>
        <taxon>Spermatophyta</taxon>
        <taxon>Magnoliopsida</taxon>
        <taxon>eudicotyledons</taxon>
        <taxon>Gunneridae</taxon>
        <taxon>Pentapetalae</taxon>
        <taxon>asterids</taxon>
        <taxon>lamiids</taxon>
        <taxon>Lamiales</taxon>
        <taxon>Lamiaceae</taxon>
        <taxon>Nepetoideae</taxon>
        <taxon>Mentheae</taxon>
        <taxon>Salviinae</taxon>
        <taxon>Salvia</taxon>
        <taxon>Salvia subgen. Calosphace</taxon>
        <taxon>core Calosphace</taxon>
    </lineage>
</organism>
<proteinExistence type="predicted"/>
<dbReference type="EMBL" id="PNBA02000014">
    <property type="protein sequence ID" value="KAG6401160.1"/>
    <property type="molecule type" value="Genomic_DNA"/>
</dbReference>
<evidence type="ECO:0000256" key="1">
    <source>
        <dbReference type="SAM" id="MobiDB-lite"/>
    </source>
</evidence>
<dbReference type="PANTHER" id="PTHR46250">
    <property type="entry name" value="MYB/SANT-LIKE DNA-BINDING DOMAIN PROTEIN-RELATED"/>
    <property type="match status" value="1"/>
</dbReference>
<keyword evidence="3" id="KW-1185">Reference proteome</keyword>